<evidence type="ECO:0000256" key="2">
    <source>
        <dbReference type="SAM" id="SignalP"/>
    </source>
</evidence>
<comment type="caution">
    <text evidence="3">The sequence shown here is derived from an EMBL/GenBank/DDBJ whole genome shotgun (WGS) entry which is preliminary data.</text>
</comment>
<dbReference type="Proteomes" id="UP000558192">
    <property type="component" value="Unassembled WGS sequence"/>
</dbReference>
<protein>
    <submittedName>
        <fullName evidence="3">Uncharacterized protein</fullName>
    </submittedName>
</protein>
<evidence type="ECO:0000313" key="4">
    <source>
        <dbReference type="Proteomes" id="UP000558192"/>
    </source>
</evidence>
<accession>A0A7X5Y7D1</accession>
<evidence type="ECO:0000313" key="3">
    <source>
        <dbReference type="EMBL" id="NJC04886.1"/>
    </source>
</evidence>
<organism evidence="3 4">
    <name type="scientific">Sphingomonas kaistensis</name>
    <dbReference type="NCBI Taxonomy" id="298708"/>
    <lineage>
        <taxon>Bacteria</taxon>
        <taxon>Pseudomonadati</taxon>
        <taxon>Pseudomonadota</taxon>
        <taxon>Alphaproteobacteria</taxon>
        <taxon>Sphingomonadales</taxon>
        <taxon>Sphingomonadaceae</taxon>
        <taxon>Sphingomonas</taxon>
    </lineage>
</organism>
<proteinExistence type="predicted"/>
<name>A0A7X5Y7D1_9SPHN</name>
<feature type="compositionally biased region" description="Basic and acidic residues" evidence="1">
    <location>
        <begin position="44"/>
        <end position="60"/>
    </location>
</feature>
<evidence type="ECO:0000256" key="1">
    <source>
        <dbReference type="SAM" id="MobiDB-lite"/>
    </source>
</evidence>
<feature type="chain" id="PRO_5031095482" evidence="2">
    <location>
        <begin position="21"/>
        <end position="70"/>
    </location>
</feature>
<feature type="signal peptide" evidence="2">
    <location>
        <begin position="1"/>
        <end position="20"/>
    </location>
</feature>
<reference evidence="3 4" key="1">
    <citation type="submission" date="2020-03" db="EMBL/GenBank/DDBJ databases">
        <title>Genomic Encyclopedia of Type Strains, Phase IV (KMG-IV): sequencing the most valuable type-strain genomes for metagenomic binning, comparative biology and taxonomic classification.</title>
        <authorList>
            <person name="Goeker M."/>
        </authorList>
    </citation>
    <scope>NUCLEOTIDE SEQUENCE [LARGE SCALE GENOMIC DNA]</scope>
    <source>
        <strain evidence="3 4">DSM 16846</strain>
    </source>
</reference>
<dbReference type="EMBL" id="JAATJC010000001">
    <property type="protein sequence ID" value="NJC04886.1"/>
    <property type="molecule type" value="Genomic_DNA"/>
</dbReference>
<sequence length="70" mass="7522">MLASPLLAALAATVQTPSAAAPPVQVRAQAQVFVQIIQAAEVRNGRSDTPHQRTVRRDEAGQTQTLLQFE</sequence>
<dbReference type="AlphaFoldDB" id="A0A7X5Y7D1"/>
<feature type="region of interest" description="Disordered" evidence="1">
    <location>
        <begin position="44"/>
        <end position="70"/>
    </location>
</feature>
<keyword evidence="2" id="KW-0732">Signal</keyword>
<dbReference type="RefSeq" id="WP_168067650.1">
    <property type="nucleotide sequence ID" value="NZ_JAATJC010000001.1"/>
</dbReference>
<feature type="compositionally biased region" description="Polar residues" evidence="1">
    <location>
        <begin position="61"/>
        <end position="70"/>
    </location>
</feature>
<keyword evidence="4" id="KW-1185">Reference proteome</keyword>
<gene>
    <name evidence="3" type="ORF">GGQ97_000679</name>
</gene>